<evidence type="ECO:0000313" key="1">
    <source>
        <dbReference type="EMBL" id="SFA89346.1"/>
    </source>
</evidence>
<evidence type="ECO:0000313" key="2">
    <source>
        <dbReference type="Proteomes" id="UP000198642"/>
    </source>
</evidence>
<name>A0A1I0WN14_9BACI</name>
<dbReference type="AlphaFoldDB" id="A0A1I0WN14"/>
<dbReference type="EMBL" id="FOJW01000003">
    <property type="protein sequence ID" value="SFA89346.1"/>
    <property type="molecule type" value="Genomic_DNA"/>
</dbReference>
<keyword evidence="2" id="KW-1185">Reference proteome</keyword>
<accession>A0A1I0WN14</accession>
<gene>
    <name evidence="1" type="ORF">SAMN04488072_103113</name>
</gene>
<organism evidence="1 2">
    <name type="scientific">Lentibacillus halodurans</name>
    <dbReference type="NCBI Taxonomy" id="237679"/>
    <lineage>
        <taxon>Bacteria</taxon>
        <taxon>Bacillati</taxon>
        <taxon>Bacillota</taxon>
        <taxon>Bacilli</taxon>
        <taxon>Bacillales</taxon>
        <taxon>Bacillaceae</taxon>
        <taxon>Lentibacillus</taxon>
    </lineage>
</organism>
<proteinExistence type="predicted"/>
<dbReference type="Proteomes" id="UP000198642">
    <property type="component" value="Unassembled WGS sequence"/>
</dbReference>
<reference evidence="1 2" key="1">
    <citation type="submission" date="2016-10" db="EMBL/GenBank/DDBJ databases">
        <authorList>
            <person name="de Groot N.N."/>
        </authorList>
    </citation>
    <scope>NUCLEOTIDE SEQUENCE [LARGE SCALE GENOMIC DNA]</scope>
    <source>
        <strain evidence="1 2">CGMCC 1.3702</strain>
    </source>
</reference>
<sequence length="50" mass="5932">MEKKIPGHLVGFESVRDMQRLEEDYYGEFFDAGILERKCSVYKDMPSKEE</sequence>
<dbReference type="RefSeq" id="WP_170848155.1">
    <property type="nucleotide sequence ID" value="NZ_FOJW01000003.1"/>
</dbReference>
<protein>
    <submittedName>
        <fullName evidence="1">Uncharacterized protein</fullName>
    </submittedName>
</protein>